<proteinExistence type="inferred from homology"/>
<evidence type="ECO:0000256" key="6">
    <source>
        <dbReference type="ARBA" id="ARBA00023288"/>
    </source>
</evidence>
<dbReference type="KEGG" id="ala:BFG52_02865"/>
<evidence type="ECO:0000256" key="4">
    <source>
        <dbReference type="ARBA" id="ARBA00023136"/>
    </source>
</evidence>
<evidence type="ECO:0000256" key="5">
    <source>
        <dbReference type="ARBA" id="ARBA00023139"/>
    </source>
</evidence>
<keyword evidence="2" id="KW-1003">Cell membrane</keyword>
<dbReference type="RefSeq" id="WP_067552391.1">
    <property type="nucleotide sequence ID" value="NZ_CP016895.1"/>
</dbReference>
<dbReference type="OrthoDB" id="9181810at2"/>
<evidence type="ECO:0000313" key="8">
    <source>
        <dbReference type="EMBL" id="AOA57406.1"/>
    </source>
</evidence>
<accession>A0A1B2LWU0</accession>
<keyword evidence="3 7" id="KW-0732">Signal</keyword>
<evidence type="ECO:0000256" key="7">
    <source>
        <dbReference type="SAM" id="SignalP"/>
    </source>
</evidence>
<dbReference type="PROSITE" id="PS51257">
    <property type="entry name" value="PROKAR_LIPOPROTEIN"/>
    <property type="match status" value="1"/>
</dbReference>
<feature type="chain" id="PRO_5008539861" evidence="7">
    <location>
        <begin position="17"/>
        <end position="46"/>
    </location>
</feature>
<dbReference type="InterPro" id="IPR012556">
    <property type="entry name" value="Entericidin"/>
</dbReference>
<evidence type="ECO:0000313" key="9">
    <source>
        <dbReference type="Proteomes" id="UP000093391"/>
    </source>
</evidence>
<name>A0A1B2LWU0_9GAMM</name>
<gene>
    <name evidence="8" type="ORF">BFG52_02865</name>
</gene>
<dbReference type="Proteomes" id="UP000093391">
    <property type="component" value="Chromosome"/>
</dbReference>
<dbReference type="EMBL" id="CP016895">
    <property type="protein sequence ID" value="AOA57406.1"/>
    <property type="molecule type" value="Genomic_DNA"/>
</dbReference>
<evidence type="ECO:0000256" key="2">
    <source>
        <dbReference type="ARBA" id="ARBA00022475"/>
    </source>
</evidence>
<keyword evidence="9" id="KW-1185">Reference proteome</keyword>
<keyword evidence="6" id="KW-0449">Lipoprotein</keyword>
<keyword evidence="5" id="KW-0564">Palmitate</keyword>
<dbReference type="Pfam" id="PF08085">
    <property type="entry name" value="Entericidin"/>
    <property type="match status" value="1"/>
</dbReference>
<dbReference type="GO" id="GO:0016020">
    <property type="term" value="C:membrane"/>
    <property type="evidence" value="ECO:0007669"/>
    <property type="project" value="InterPro"/>
</dbReference>
<keyword evidence="4" id="KW-0472">Membrane</keyword>
<feature type="signal peptide" evidence="7">
    <location>
        <begin position="1"/>
        <end position="16"/>
    </location>
</feature>
<sequence>MKKVLVASCIAMFVLAGCNTFKGVGEDVSSAGKAVTKTAEKTQDRL</sequence>
<organism evidence="8 9">
    <name type="scientific">Acinetobacter larvae</name>
    <dbReference type="NCBI Taxonomy" id="1789224"/>
    <lineage>
        <taxon>Bacteria</taxon>
        <taxon>Pseudomonadati</taxon>
        <taxon>Pseudomonadota</taxon>
        <taxon>Gammaproteobacteria</taxon>
        <taxon>Moraxellales</taxon>
        <taxon>Moraxellaceae</taxon>
        <taxon>Acinetobacter</taxon>
    </lineage>
</organism>
<evidence type="ECO:0000256" key="3">
    <source>
        <dbReference type="ARBA" id="ARBA00022729"/>
    </source>
</evidence>
<comment type="similarity">
    <text evidence="1">Belongs to the EcnA/EcnB lipoprotein family.</text>
</comment>
<evidence type="ECO:0000256" key="1">
    <source>
        <dbReference type="ARBA" id="ARBA00010296"/>
    </source>
</evidence>
<reference evidence="8 9" key="1">
    <citation type="submission" date="2016-08" db="EMBL/GenBank/DDBJ databases">
        <authorList>
            <person name="Seilhamer J.J."/>
        </authorList>
    </citation>
    <scope>NUCLEOTIDE SEQUENCE [LARGE SCALE GENOMIC DNA]</scope>
    <source>
        <strain evidence="8 9">BRTC-1</strain>
    </source>
</reference>
<dbReference type="STRING" id="1789224.BFG52_02865"/>
<dbReference type="AlphaFoldDB" id="A0A1B2LWU0"/>
<dbReference type="GO" id="GO:0009636">
    <property type="term" value="P:response to toxic substance"/>
    <property type="evidence" value="ECO:0007669"/>
    <property type="project" value="InterPro"/>
</dbReference>
<protein>
    <submittedName>
        <fullName evidence="8">Entericidin</fullName>
    </submittedName>
</protein>